<dbReference type="InterPro" id="IPR018170">
    <property type="entry name" value="Aldo/ket_reductase_CS"/>
</dbReference>
<evidence type="ECO:0000256" key="1">
    <source>
        <dbReference type="ARBA" id="ARBA00007905"/>
    </source>
</evidence>
<accession>A0AAV6UT78</accession>
<dbReference type="GO" id="GO:0016491">
    <property type="term" value="F:oxidoreductase activity"/>
    <property type="evidence" value="ECO:0007669"/>
    <property type="project" value="UniProtKB-KW"/>
</dbReference>
<evidence type="ECO:0000313" key="7">
    <source>
        <dbReference type="EMBL" id="KAG8186943.1"/>
    </source>
</evidence>
<proteinExistence type="inferred from homology"/>
<dbReference type="PANTHER" id="PTHR43827">
    <property type="entry name" value="2,5-DIKETO-D-GLUCONIC ACID REDUCTASE"/>
    <property type="match status" value="1"/>
</dbReference>
<evidence type="ECO:0000259" key="6">
    <source>
        <dbReference type="Pfam" id="PF00248"/>
    </source>
</evidence>
<dbReference type="Pfam" id="PF00248">
    <property type="entry name" value="Aldo_ket_red"/>
    <property type="match status" value="1"/>
</dbReference>
<dbReference type="InterPro" id="IPR036812">
    <property type="entry name" value="NAD(P)_OxRdtase_dom_sf"/>
</dbReference>
<dbReference type="Gene3D" id="3.20.20.100">
    <property type="entry name" value="NADP-dependent oxidoreductase domain"/>
    <property type="match status" value="1"/>
</dbReference>
<dbReference type="PROSITE" id="PS00062">
    <property type="entry name" value="ALDOKETO_REDUCTASE_2"/>
    <property type="match status" value="1"/>
</dbReference>
<dbReference type="InterPro" id="IPR023210">
    <property type="entry name" value="NADP_OxRdtase_dom"/>
</dbReference>
<keyword evidence="8" id="KW-1185">Reference proteome</keyword>
<dbReference type="PANTHER" id="PTHR43827:SF10">
    <property type="entry name" value="ZGC:110366"/>
    <property type="match status" value="1"/>
</dbReference>
<evidence type="ECO:0000256" key="4">
    <source>
        <dbReference type="PIRSR" id="PIRSR000097-2"/>
    </source>
</evidence>
<sequence>MFSRDISAFIITKMPVTTSKGNFGPREVELSNYVKMPILGLGTSHSGGYSQEAVVYALKNCNYRLIDTAKRYGCEEFLQCAIHLSGVPRENIFLTSKLWCTDYGASTTREAFYGSLNRLGVDYLDLFMLHWPHVPSSCLDKYKTLEETWRELELLYDRGMCRAIGVSNYDVDDLERLMDNASVTPHVNQVEFHPFQNPMELREFCNENRIQMEGYCPLGKGKLLDEKAVLRVAKRCGRTPAQILVRWSIQNKIITIPKSTQMKRVKENCEVFDFQLSDDEMNILNYLHDGRKIVDASNIQEKIDSCLPDGYKLKLANCEPKMTYCNRC</sequence>
<dbReference type="PIRSF" id="PIRSF000097">
    <property type="entry name" value="AKR"/>
    <property type="match status" value="1"/>
</dbReference>
<reference evidence="7 8" key="1">
    <citation type="journal article" date="2022" name="Nat. Ecol. Evol.">
        <title>A masculinizing supergene underlies an exaggerated male reproductive morph in a spider.</title>
        <authorList>
            <person name="Hendrickx F."/>
            <person name="De Corte Z."/>
            <person name="Sonet G."/>
            <person name="Van Belleghem S.M."/>
            <person name="Kostlbacher S."/>
            <person name="Vangestel C."/>
        </authorList>
    </citation>
    <scope>NUCLEOTIDE SEQUENCE [LARGE SCALE GENOMIC DNA]</scope>
    <source>
        <strain evidence="7">W744_W776</strain>
    </source>
</reference>
<comment type="caution">
    <text evidence="7">The sequence shown here is derived from an EMBL/GenBank/DDBJ whole genome shotgun (WGS) entry which is preliminary data.</text>
</comment>
<name>A0AAV6UT78_9ARAC</name>
<dbReference type="FunFam" id="3.20.20.100:FF:000015">
    <property type="entry name" value="Oxidoreductase, aldo/keto reductase family"/>
    <property type="match status" value="1"/>
</dbReference>
<comment type="similarity">
    <text evidence="1">Belongs to the aldo/keto reductase family.</text>
</comment>
<evidence type="ECO:0000256" key="2">
    <source>
        <dbReference type="ARBA" id="ARBA00023002"/>
    </source>
</evidence>
<dbReference type="PRINTS" id="PR00069">
    <property type="entry name" value="ALDKETRDTASE"/>
</dbReference>
<feature type="active site" description="Proton donor" evidence="3">
    <location>
        <position position="72"/>
    </location>
</feature>
<evidence type="ECO:0000256" key="5">
    <source>
        <dbReference type="PIRSR" id="PIRSR000097-3"/>
    </source>
</evidence>
<dbReference type="SUPFAM" id="SSF51430">
    <property type="entry name" value="NAD(P)-linked oxidoreductase"/>
    <property type="match status" value="1"/>
</dbReference>
<dbReference type="Proteomes" id="UP000827092">
    <property type="component" value="Unassembled WGS sequence"/>
</dbReference>
<dbReference type="InterPro" id="IPR020471">
    <property type="entry name" value="AKR"/>
</dbReference>
<protein>
    <recommendedName>
        <fullName evidence="6">NADP-dependent oxidoreductase domain-containing protein</fullName>
    </recommendedName>
</protein>
<gene>
    <name evidence="7" type="ORF">JTE90_028242</name>
</gene>
<feature type="binding site" evidence="4">
    <location>
        <position position="130"/>
    </location>
    <ligand>
        <name>substrate</name>
    </ligand>
</feature>
<feature type="domain" description="NADP-dependent oxidoreductase" evidence="6">
    <location>
        <begin position="39"/>
        <end position="285"/>
    </location>
</feature>
<keyword evidence="2" id="KW-0560">Oxidoreductase</keyword>
<organism evidence="7 8">
    <name type="scientific">Oedothorax gibbosus</name>
    <dbReference type="NCBI Taxonomy" id="931172"/>
    <lineage>
        <taxon>Eukaryota</taxon>
        <taxon>Metazoa</taxon>
        <taxon>Ecdysozoa</taxon>
        <taxon>Arthropoda</taxon>
        <taxon>Chelicerata</taxon>
        <taxon>Arachnida</taxon>
        <taxon>Araneae</taxon>
        <taxon>Araneomorphae</taxon>
        <taxon>Entelegynae</taxon>
        <taxon>Araneoidea</taxon>
        <taxon>Linyphiidae</taxon>
        <taxon>Erigoninae</taxon>
        <taxon>Oedothorax</taxon>
    </lineage>
</organism>
<feature type="site" description="Lowers pKa of active site Tyr" evidence="5">
    <location>
        <position position="97"/>
    </location>
</feature>
<dbReference type="CDD" id="cd19135">
    <property type="entry name" value="AKR_CeZK1290-like"/>
    <property type="match status" value="1"/>
</dbReference>
<dbReference type="AlphaFoldDB" id="A0AAV6UT78"/>
<evidence type="ECO:0000256" key="3">
    <source>
        <dbReference type="PIRSR" id="PIRSR000097-1"/>
    </source>
</evidence>
<dbReference type="EMBL" id="JAFNEN010000283">
    <property type="protein sequence ID" value="KAG8186943.1"/>
    <property type="molecule type" value="Genomic_DNA"/>
</dbReference>
<evidence type="ECO:0000313" key="8">
    <source>
        <dbReference type="Proteomes" id="UP000827092"/>
    </source>
</evidence>